<dbReference type="EMBL" id="UGRY01000007">
    <property type="protein sequence ID" value="SUD49430.1"/>
    <property type="molecule type" value="Genomic_DNA"/>
</dbReference>
<protein>
    <submittedName>
        <fullName evidence="1">Uncharacterized protein</fullName>
    </submittedName>
</protein>
<name>A0A379JLX0_9NOCA</name>
<dbReference type="OrthoDB" id="4564782at2"/>
<evidence type="ECO:0000313" key="1">
    <source>
        <dbReference type="EMBL" id="SUD49430.1"/>
    </source>
</evidence>
<accession>A0A379JLX0</accession>
<sequence length="173" mass="19003">MTMLVAEIDAVLAVDWLLRDLPAAALRGVARTAEAERIHRQGPVTARRLAGRDGLVRYERRLRRAADELAAVVAVLEPADPAGRPAWEQEARAYAEIGSACMDLAYQIECRLLYTGERSGRWAVRLVHTAHHLDAYLRPGSVAHLARESYQTLFDEAVLAGRGSLLPGTRVPG</sequence>
<keyword evidence="2" id="KW-1185">Reference proteome</keyword>
<dbReference type="Proteomes" id="UP000255467">
    <property type="component" value="Unassembled WGS sequence"/>
</dbReference>
<proteinExistence type="predicted"/>
<gene>
    <name evidence="1" type="ORF">NCTC1934_06783</name>
</gene>
<organism evidence="1 2">
    <name type="scientific">Nocardia otitidiscaviarum</name>
    <dbReference type="NCBI Taxonomy" id="1823"/>
    <lineage>
        <taxon>Bacteria</taxon>
        <taxon>Bacillati</taxon>
        <taxon>Actinomycetota</taxon>
        <taxon>Actinomycetes</taxon>
        <taxon>Mycobacteriales</taxon>
        <taxon>Nocardiaceae</taxon>
        <taxon>Nocardia</taxon>
    </lineage>
</organism>
<dbReference type="RefSeq" id="WP_039818607.1">
    <property type="nucleotide sequence ID" value="NZ_UGRY01000007.1"/>
</dbReference>
<reference evidence="1 2" key="1">
    <citation type="submission" date="2018-06" db="EMBL/GenBank/DDBJ databases">
        <authorList>
            <consortium name="Pathogen Informatics"/>
            <person name="Doyle S."/>
        </authorList>
    </citation>
    <scope>NUCLEOTIDE SEQUENCE [LARGE SCALE GENOMIC DNA]</scope>
    <source>
        <strain evidence="1 2">NCTC1934</strain>
    </source>
</reference>
<dbReference type="AlphaFoldDB" id="A0A379JLX0"/>
<evidence type="ECO:0000313" key="2">
    <source>
        <dbReference type="Proteomes" id="UP000255467"/>
    </source>
</evidence>